<evidence type="ECO:0000313" key="1">
    <source>
        <dbReference type="EMBL" id="KAJ1193552.1"/>
    </source>
</evidence>
<dbReference type="AlphaFoldDB" id="A0AAV7UWS6"/>
<keyword evidence="2" id="KW-1185">Reference proteome</keyword>
<comment type="caution">
    <text evidence="1">The sequence shown here is derived from an EMBL/GenBank/DDBJ whole genome shotgun (WGS) entry which is preliminary data.</text>
</comment>
<gene>
    <name evidence="1" type="ORF">NDU88_002849</name>
</gene>
<evidence type="ECO:0000313" key="2">
    <source>
        <dbReference type="Proteomes" id="UP001066276"/>
    </source>
</evidence>
<protein>
    <submittedName>
        <fullName evidence="1">Uncharacterized protein</fullName>
    </submittedName>
</protein>
<organism evidence="1 2">
    <name type="scientific">Pleurodeles waltl</name>
    <name type="common">Iberian ribbed newt</name>
    <dbReference type="NCBI Taxonomy" id="8319"/>
    <lineage>
        <taxon>Eukaryota</taxon>
        <taxon>Metazoa</taxon>
        <taxon>Chordata</taxon>
        <taxon>Craniata</taxon>
        <taxon>Vertebrata</taxon>
        <taxon>Euteleostomi</taxon>
        <taxon>Amphibia</taxon>
        <taxon>Batrachia</taxon>
        <taxon>Caudata</taxon>
        <taxon>Salamandroidea</taxon>
        <taxon>Salamandridae</taxon>
        <taxon>Pleurodelinae</taxon>
        <taxon>Pleurodeles</taxon>
    </lineage>
</organism>
<dbReference type="Proteomes" id="UP001066276">
    <property type="component" value="Chromosome 2_2"/>
</dbReference>
<reference evidence="1" key="1">
    <citation type="journal article" date="2022" name="bioRxiv">
        <title>Sequencing and chromosome-scale assembly of the giantPleurodeles waltlgenome.</title>
        <authorList>
            <person name="Brown T."/>
            <person name="Elewa A."/>
            <person name="Iarovenko S."/>
            <person name="Subramanian E."/>
            <person name="Araus A.J."/>
            <person name="Petzold A."/>
            <person name="Susuki M."/>
            <person name="Suzuki K.-i.T."/>
            <person name="Hayashi T."/>
            <person name="Toyoda A."/>
            <person name="Oliveira C."/>
            <person name="Osipova E."/>
            <person name="Leigh N.D."/>
            <person name="Simon A."/>
            <person name="Yun M.H."/>
        </authorList>
    </citation>
    <scope>NUCLEOTIDE SEQUENCE</scope>
    <source>
        <strain evidence="1">20211129_DDA</strain>
        <tissue evidence="1">Liver</tissue>
    </source>
</reference>
<name>A0AAV7UWS6_PLEWA</name>
<sequence length="161" mass="17675">MRAAMVRISAGVVSTGAAGRKMNQVVFEFTVSNCGSVWRSAGFTKYWMKTREPPLSREERQAQQTPPHRTKPIVLSSHAVIQPLAVVVKVCDVLVVGTTVFGPRPYVGFAQVAVKVLDDMLVLGPVKSRHEAAVTFLSQNTGVCRVHHDGDKMCEKVSRKQ</sequence>
<proteinExistence type="predicted"/>
<accession>A0AAV7UWS6</accession>
<dbReference type="EMBL" id="JANPWB010000004">
    <property type="protein sequence ID" value="KAJ1193552.1"/>
    <property type="molecule type" value="Genomic_DNA"/>
</dbReference>